<protein>
    <submittedName>
        <fullName evidence="1">Uncharacterized protein</fullName>
    </submittedName>
</protein>
<dbReference type="Proteomes" id="UP000231179">
    <property type="component" value="Chromosome"/>
</dbReference>
<accession>A0A2K8KIK8</accession>
<sequence>MISKIIFIKFTNQQTMSKQLKRIFKNDFKTK</sequence>
<evidence type="ECO:0000313" key="1">
    <source>
        <dbReference type="EMBL" id="ATX71520.1"/>
    </source>
</evidence>
<evidence type="ECO:0000313" key="2">
    <source>
        <dbReference type="Proteomes" id="UP000231179"/>
    </source>
</evidence>
<dbReference type="AlphaFoldDB" id="A0A2K8KIK8"/>
<name>A0A2K8KIK8_9MOLU</name>
<keyword evidence="2" id="KW-1185">Reference proteome</keyword>
<organism evidence="1 2">
    <name type="scientific">Spiroplasma clarkii</name>
    <dbReference type="NCBI Taxonomy" id="2139"/>
    <lineage>
        <taxon>Bacteria</taxon>
        <taxon>Bacillati</taxon>
        <taxon>Mycoplasmatota</taxon>
        <taxon>Mollicutes</taxon>
        <taxon>Entomoplasmatales</taxon>
        <taxon>Spiroplasmataceae</taxon>
        <taxon>Spiroplasma</taxon>
    </lineage>
</organism>
<proteinExistence type="predicted"/>
<dbReference type="EMBL" id="CP024870">
    <property type="protein sequence ID" value="ATX71520.1"/>
    <property type="molecule type" value="Genomic_DNA"/>
</dbReference>
<gene>
    <name evidence="1" type="ORF">SCLAR_v1c12200</name>
</gene>
<reference evidence="1 2" key="1">
    <citation type="submission" date="2017-11" db="EMBL/GenBank/DDBJ databases">
        <title>Complete genome sequence of Spiroplasma clarkii CN-5 (DSM 19994).</title>
        <authorList>
            <person name="Tsai Y.-M."/>
            <person name="Chang A."/>
            <person name="Lo W.-S."/>
            <person name="Kuo C.-H."/>
        </authorList>
    </citation>
    <scope>NUCLEOTIDE SEQUENCE [LARGE SCALE GENOMIC DNA]</scope>
    <source>
        <strain evidence="1 2">CN-5</strain>
    </source>
</reference>